<proteinExistence type="inferred from homology"/>
<dbReference type="NCBIfam" id="NF003483">
    <property type="entry name" value="PRK05159.1"/>
    <property type="match status" value="1"/>
</dbReference>
<feature type="binding site" evidence="9">
    <location>
        <position position="363"/>
    </location>
    <ligand>
        <name>ATP</name>
        <dbReference type="ChEBI" id="CHEBI:30616"/>
    </ligand>
</feature>
<evidence type="ECO:0000313" key="14">
    <source>
        <dbReference type="Proteomes" id="UP000195897"/>
    </source>
</evidence>
<dbReference type="Proteomes" id="UP000195326">
    <property type="component" value="Unassembled WGS sequence"/>
</dbReference>
<feature type="region of interest" description="Aspartate" evidence="9">
    <location>
        <begin position="195"/>
        <end position="198"/>
    </location>
</feature>
<comment type="similarity">
    <text evidence="2 9">Belongs to the class-II aminoacyl-tRNA synthetase family. Type 2 subfamily.</text>
</comment>
<dbReference type="EMBL" id="NFKK01000001">
    <property type="protein sequence ID" value="OUP54463.1"/>
    <property type="molecule type" value="Genomic_DNA"/>
</dbReference>
<evidence type="ECO:0000256" key="6">
    <source>
        <dbReference type="ARBA" id="ARBA00022840"/>
    </source>
</evidence>
<dbReference type="STRING" id="501571.GCA_900143195_02967"/>
<dbReference type="CDD" id="cd00776">
    <property type="entry name" value="AsxRS_core"/>
    <property type="match status" value="1"/>
</dbReference>
<dbReference type="InterPro" id="IPR012340">
    <property type="entry name" value="NA-bd_OB-fold"/>
</dbReference>
<dbReference type="GO" id="GO:0017101">
    <property type="term" value="C:aminoacyl-tRNA synthetase multienzyme complex"/>
    <property type="evidence" value="ECO:0007669"/>
    <property type="project" value="TreeGrafter"/>
</dbReference>
<dbReference type="Proteomes" id="UP000195897">
    <property type="component" value="Unassembled WGS sequence"/>
</dbReference>
<dbReference type="SUPFAM" id="SSF50249">
    <property type="entry name" value="Nucleic acid-binding proteins"/>
    <property type="match status" value="1"/>
</dbReference>
<feature type="binding site" evidence="9">
    <location>
        <position position="366"/>
    </location>
    <ligand>
        <name>L-aspartate</name>
        <dbReference type="ChEBI" id="CHEBI:29991"/>
    </ligand>
</feature>
<keyword evidence="6 9" id="KW-0067">ATP-binding</keyword>
<dbReference type="PANTHER" id="PTHR43450:SF1">
    <property type="entry name" value="ASPARTATE--TRNA LIGASE, CYTOPLASMIC"/>
    <property type="match status" value="1"/>
</dbReference>
<keyword evidence="4 9" id="KW-0436">Ligase</keyword>
<evidence type="ECO:0000313" key="13">
    <source>
        <dbReference type="Proteomes" id="UP000195326"/>
    </source>
</evidence>
<evidence type="ECO:0000256" key="5">
    <source>
        <dbReference type="ARBA" id="ARBA00022741"/>
    </source>
</evidence>
<feature type="binding site" evidence="9">
    <location>
        <begin position="411"/>
        <end position="414"/>
    </location>
    <ligand>
        <name>ATP</name>
        <dbReference type="ChEBI" id="CHEBI:30616"/>
    </ligand>
</feature>
<feature type="binding site" evidence="9">
    <location>
        <position position="216"/>
    </location>
    <ligand>
        <name>L-aspartate</name>
        <dbReference type="ChEBI" id="CHEBI:29991"/>
    </ligand>
</feature>
<accession>A0A1Y4LW79</accession>
<dbReference type="PROSITE" id="PS50862">
    <property type="entry name" value="AA_TRNA_LIGASE_II"/>
    <property type="match status" value="1"/>
</dbReference>
<comment type="subunit">
    <text evidence="9">Homodimer.</text>
</comment>
<dbReference type="HAMAP" id="MF_02075">
    <property type="entry name" value="Asp_tRNA_synth_type2"/>
    <property type="match status" value="1"/>
</dbReference>
<dbReference type="RefSeq" id="WP_016148270.1">
    <property type="nucleotide sequence ID" value="NZ_CABKSA010000002.1"/>
</dbReference>
<dbReference type="InterPro" id="IPR006195">
    <property type="entry name" value="aa-tRNA-synth_II"/>
</dbReference>
<dbReference type="InterPro" id="IPR004364">
    <property type="entry name" value="Aa-tRNA-synt_II"/>
</dbReference>
<evidence type="ECO:0000256" key="7">
    <source>
        <dbReference type="ARBA" id="ARBA00022917"/>
    </source>
</evidence>
<evidence type="ECO:0000256" key="8">
    <source>
        <dbReference type="ARBA" id="ARBA00023146"/>
    </source>
</evidence>
<dbReference type="InterPro" id="IPR004523">
    <property type="entry name" value="Asp-tRNA_synthase_2"/>
</dbReference>
<organism evidence="12 13">
    <name type="scientific">Butyricicoccus pullicaecorum</name>
    <dbReference type="NCBI Taxonomy" id="501571"/>
    <lineage>
        <taxon>Bacteria</taxon>
        <taxon>Bacillati</taxon>
        <taxon>Bacillota</taxon>
        <taxon>Clostridia</taxon>
        <taxon>Eubacteriales</taxon>
        <taxon>Butyricicoccaceae</taxon>
        <taxon>Butyricicoccus</taxon>
    </lineage>
</organism>
<comment type="caution">
    <text evidence="9">Lacks conserved residue(s) required for the propagation of feature annotation.</text>
</comment>
<evidence type="ECO:0000313" key="12">
    <source>
        <dbReference type="EMBL" id="OUP60150.1"/>
    </source>
</evidence>
<dbReference type="InterPro" id="IPR004365">
    <property type="entry name" value="NA-bd_OB_tRNA"/>
</dbReference>
<dbReference type="AlphaFoldDB" id="A0A1Y4LW79"/>
<dbReference type="Gene3D" id="2.40.50.140">
    <property type="entry name" value="Nucleic acid-binding proteins"/>
    <property type="match status" value="1"/>
</dbReference>
<dbReference type="GO" id="GO:0006422">
    <property type="term" value="P:aspartyl-tRNA aminoacylation"/>
    <property type="evidence" value="ECO:0007669"/>
    <property type="project" value="UniProtKB-UniRule"/>
</dbReference>
<dbReference type="EMBL" id="NFKL01000003">
    <property type="protein sequence ID" value="OUP60150.1"/>
    <property type="molecule type" value="Genomic_DNA"/>
</dbReference>
<dbReference type="GO" id="GO:0140096">
    <property type="term" value="F:catalytic activity, acting on a protein"/>
    <property type="evidence" value="ECO:0007669"/>
    <property type="project" value="UniProtKB-ARBA"/>
</dbReference>
<evidence type="ECO:0000256" key="9">
    <source>
        <dbReference type="HAMAP-Rule" id="MF_02075"/>
    </source>
</evidence>
<dbReference type="GO" id="GO:0004815">
    <property type="term" value="F:aspartate-tRNA ligase activity"/>
    <property type="evidence" value="ECO:0007669"/>
    <property type="project" value="UniProtKB-UniRule"/>
</dbReference>
<dbReference type="GO" id="GO:0005524">
    <property type="term" value="F:ATP binding"/>
    <property type="evidence" value="ECO:0007669"/>
    <property type="project" value="UniProtKB-UniRule"/>
</dbReference>
<dbReference type="GO" id="GO:0003723">
    <property type="term" value="F:RNA binding"/>
    <property type="evidence" value="ECO:0007669"/>
    <property type="project" value="TreeGrafter"/>
</dbReference>
<evidence type="ECO:0000313" key="11">
    <source>
        <dbReference type="EMBL" id="OUP54463.1"/>
    </source>
</evidence>
<evidence type="ECO:0000259" key="10">
    <source>
        <dbReference type="PROSITE" id="PS50862"/>
    </source>
</evidence>
<keyword evidence="5 9" id="KW-0547">Nucleotide-binding</keyword>
<evidence type="ECO:0000256" key="3">
    <source>
        <dbReference type="ARBA" id="ARBA00022490"/>
    </source>
</evidence>
<dbReference type="GO" id="GO:0016740">
    <property type="term" value="F:transferase activity"/>
    <property type="evidence" value="ECO:0007669"/>
    <property type="project" value="UniProtKB-ARBA"/>
</dbReference>
<dbReference type="Pfam" id="PF00152">
    <property type="entry name" value="tRNA-synt_2"/>
    <property type="match status" value="1"/>
</dbReference>
<keyword evidence="3 9" id="KW-0963">Cytoplasm</keyword>
<dbReference type="Pfam" id="PF01336">
    <property type="entry name" value="tRNA_anti-codon"/>
    <property type="match status" value="1"/>
</dbReference>
<reference evidence="12" key="2">
    <citation type="journal article" date="2018" name="BMC Genomics">
        <title>Whole genome sequencing and function prediction of 133 gut anaerobes isolated from chicken caecum in pure cultures.</title>
        <authorList>
            <person name="Medvecky M."/>
            <person name="Cejkova D."/>
            <person name="Polansky O."/>
            <person name="Karasova D."/>
            <person name="Kubasova T."/>
            <person name="Cizek A."/>
            <person name="Rychlik I."/>
        </authorList>
    </citation>
    <scope>NUCLEOTIDE SEQUENCE</scope>
    <source>
        <strain evidence="12">An179</strain>
        <strain evidence="11">An180</strain>
    </source>
</reference>
<gene>
    <name evidence="9" type="primary">aspS</name>
    <name evidence="12" type="ORF">B5F15_02510</name>
    <name evidence="11" type="ORF">B5F17_00765</name>
</gene>
<name>A0A1Y4LW79_9FIRM</name>
<dbReference type="PRINTS" id="PR01042">
    <property type="entry name" value="TRNASYNTHASP"/>
</dbReference>
<reference evidence="13 14" key="1">
    <citation type="submission" date="2017-04" db="EMBL/GenBank/DDBJ databases">
        <title>Function of individual gut microbiota members based on whole genome sequencing of pure cultures obtained from chicken caecum.</title>
        <authorList>
            <person name="Medvecky M."/>
            <person name="Cejkova D."/>
            <person name="Polansky O."/>
            <person name="Karasova D."/>
            <person name="Kubasova T."/>
            <person name="Cizek A."/>
            <person name="Rychlik I."/>
        </authorList>
    </citation>
    <scope>NUCLEOTIDE SEQUENCE [LARGE SCALE GENOMIC DNA]</scope>
    <source>
        <strain evidence="13">An179</strain>
        <strain evidence="14">An180</strain>
    </source>
</reference>
<feature type="binding site" evidence="9">
    <location>
        <position position="173"/>
    </location>
    <ligand>
        <name>L-aspartate</name>
        <dbReference type="ChEBI" id="CHEBI:29991"/>
    </ligand>
</feature>
<keyword evidence="7 9" id="KW-0648">Protein biosynthesis</keyword>
<dbReference type="NCBIfam" id="TIGR00458">
    <property type="entry name" value="aspS_nondisc"/>
    <property type="match status" value="1"/>
</dbReference>
<feature type="binding site" evidence="9">
    <location>
        <begin position="224"/>
        <end position="226"/>
    </location>
    <ligand>
        <name>ATP</name>
        <dbReference type="ChEBI" id="CHEBI:30616"/>
    </ligand>
</feature>
<dbReference type="Gene3D" id="3.30.930.10">
    <property type="entry name" value="Bira Bifunctional Protein, Domain 2"/>
    <property type="match status" value="1"/>
</dbReference>
<dbReference type="InterPro" id="IPR045864">
    <property type="entry name" value="aa-tRNA-synth_II/BPL/LPL"/>
</dbReference>
<feature type="binding site" evidence="9">
    <location>
        <position position="370"/>
    </location>
    <ligand>
        <name>L-aspartate</name>
        <dbReference type="ChEBI" id="CHEBI:29991"/>
    </ligand>
</feature>
<comment type="caution">
    <text evidence="12">The sequence shown here is derived from an EMBL/GenBank/DDBJ whole genome shotgun (WGS) entry which is preliminary data.</text>
</comment>
<comment type="function">
    <text evidence="9">Catalyzes the attachment of L-aspartate to tRNA(Asp) in a two-step reaction: L-aspartate is first activated by ATP to form Asp-AMP and then transferred to the acceptor end of tRNA(Asp).</text>
</comment>
<comment type="subcellular location">
    <subcellularLocation>
        <location evidence="1 9">Cytoplasm</location>
    </subcellularLocation>
</comment>
<comment type="catalytic activity">
    <reaction evidence="9">
        <text>tRNA(Asp) + L-aspartate + ATP = L-aspartyl-tRNA(Asp) + AMP + diphosphate</text>
        <dbReference type="Rhea" id="RHEA:19649"/>
        <dbReference type="Rhea" id="RHEA-COMP:9660"/>
        <dbReference type="Rhea" id="RHEA-COMP:9678"/>
        <dbReference type="ChEBI" id="CHEBI:29991"/>
        <dbReference type="ChEBI" id="CHEBI:30616"/>
        <dbReference type="ChEBI" id="CHEBI:33019"/>
        <dbReference type="ChEBI" id="CHEBI:78442"/>
        <dbReference type="ChEBI" id="CHEBI:78516"/>
        <dbReference type="ChEBI" id="CHEBI:456215"/>
        <dbReference type="EC" id="6.1.1.12"/>
    </reaction>
</comment>
<protein>
    <recommendedName>
        <fullName evidence="9">Aspartate--tRNA ligase</fullName>
        <ecNumber evidence="9">6.1.1.12</ecNumber>
    </recommendedName>
    <alternativeName>
        <fullName evidence="9">Aspartyl-tRNA synthetase</fullName>
        <shortName evidence="9">AspRS</shortName>
    </alternativeName>
</protein>
<dbReference type="InterPro" id="IPR002312">
    <property type="entry name" value="Asp/Asn-tRNA-synth_IIb"/>
</dbReference>
<sequence length="440" mass="50216">MEFISTPKQYIDAVEDAAASVGKSVSFRGTVHRVRDMSDFAFVVVRVNRGLIQCMFSGEIDGMTKADIKDGMVVEVSGNVREEPRAEHGFEVVLTSVRILSRPAEQIPVPLGKKYLGMTLDAELPLRPITLRHPRKQAIFRIQAAIADGFAEYMISQGFTHIHTPKIVSAGAEGGANIFKLDYFGQQAYLAQSPQFYKQYTAGIFGRVFEIGNVYRAERHNTSRHLNEYIGLDFEMAYIDSMYDVMEMETGMLKYVIEYVQKHCKEELEMLGSKLPVIDKIPTVTFTEAKEIMLEKFGHKSKNRYDLNPDEEVMMCQWAEETYGSEFVFVTHFPSAKRPFYAMDDAENPKFALSFDLLFRGLEITTGGQRIHDYHEQVKKLEDRKMDVSLFESFLIMHKYGMPPHGGLGIGLERLTMQLLGQKNIREASMFPRDMTRLEP</sequence>
<dbReference type="SUPFAM" id="SSF55681">
    <property type="entry name" value="Class II aaRS and biotin synthetases"/>
    <property type="match status" value="1"/>
</dbReference>
<feature type="domain" description="Aminoacyl-transfer RNA synthetases class-II family profile" evidence="10">
    <location>
        <begin position="141"/>
        <end position="440"/>
    </location>
</feature>
<dbReference type="EC" id="6.1.1.12" evidence="9"/>
<keyword evidence="8 9" id="KW-0030">Aminoacyl-tRNA synthetase</keyword>
<dbReference type="GO" id="GO:0005829">
    <property type="term" value="C:cytosol"/>
    <property type="evidence" value="ECO:0007669"/>
    <property type="project" value="TreeGrafter"/>
</dbReference>
<evidence type="ECO:0000256" key="2">
    <source>
        <dbReference type="ARBA" id="ARBA00005312"/>
    </source>
</evidence>
<feature type="binding site" evidence="9">
    <location>
        <begin position="216"/>
        <end position="218"/>
    </location>
    <ligand>
        <name>ATP</name>
        <dbReference type="ChEBI" id="CHEBI:30616"/>
    </ligand>
</feature>
<evidence type="ECO:0000256" key="1">
    <source>
        <dbReference type="ARBA" id="ARBA00004496"/>
    </source>
</evidence>
<evidence type="ECO:0000256" key="4">
    <source>
        <dbReference type="ARBA" id="ARBA00022598"/>
    </source>
</evidence>
<dbReference type="PANTHER" id="PTHR43450">
    <property type="entry name" value="ASPARTYL-TRNA SYNTHETASE"/>
    <property type="match status" value="1"/>
</dbReference>
<dbReference type="FunFam" id="3.30.930.10:FF:000038">
    <property type="entry name" value="Aspartate--tRNA ligase"/>
    <property type="match status" value="1"/>
</dbReference>